<dbReference type="Gene3D" id="3.90.850.10">
    <property type="entry name" value="Fumarylacetoacetase-like, C-terminal domain"/>
    <property type="match status" value="1"/>
</dbReference>
<dbReference type="Pfam" id="PF01557">
    <property type="entry name" value="FAA_hydrolase"/>
    <property type="match status" value="1"/>
</dbReference>
<evidence type="ECO:0000256" key="1">
    <source>
        <dbReference type="ARBA" id="ARBA00010211"/>
    </source>
</evidence>
<dbReference type="PANTHER" id="PTHR42796:SF7">
    <property type="entry name" value="2-DEHYDRO-3-DEOXY-D-ARABINONATE DEHYDRATASE"/>
    <property type="match status" value="1"/>
</dbReference>
<dbReference type="InterPro" id="IPR036663">
    <property type="entry name" value="Fumarylacetoacetase_C_sf"/>
</dbReference>
<dbReference type="InterPro" id="IPR011234">
    <property type="entry name" value="Fumarylacetoacetase-like_C"/>
</dbReference>
<name>A0A6J6KFI3_9ZZZZ</name>
<evidence type="ECO:0000256" key="2">
    <source>
        <dbReference type="ARBA" id="ARBA00022723"/>
    </source>
</evidence>
<proteinExistence type="inferred from homology"/>
<reference evidence="4" key="1">
    <citation type="submission" date="2020-05" db="EMBL/GenBank/DDBJ databases">
        <authorList>
            <person name="Chiriac C."/>
            <person name="Salcher M."/>
            <person name="Ghai R."/>
            <person name="Kavagutti S V."/>
        </authorList>
    </citation>
    <scope>NUCLEOTIDE SEQUENCE</scope>
</reference>
<dbReference type="GO" id="GO:0044281">
    <property type="term" value="P:small molecule metabolic process"/>
    <property type="evidence" value="ECO:0007669"/>
    <property type="project" value="UniProtKB-ARBA"/>
</dbReference>
<feature type="domain" description="Fumarylacetoacetase-like C-terminal" evidence="3">
    <location>
        <begin position="108"/>
        <end position="269"/>
    </location>
</feature>
<dbReference type="EMBL" id="CAEZWL010000004">
    <property type="protein sequence ID" value="CAB4647868.1"/>
    <property type="molecule type" value="Genomic_DNA"/>
</dbReference>
<dbReference type="InterPro" id="IPR051121">
    <property type="entry name" value="FAH"/>
</dbReference>
<evidence type="ECO:0000259" key="3">
    <source>
        <dbReference type="Pfam" id="PF01557"/>
    </source>
</evidence>
<dbReference type="PANTHER" id="PTHR42796">
    <property type="entry name" value="FUMARYLACETOACETATE HYDROLASE DOMAIN-CONTAINING PROTEIN 2A-RELATED"/>
    <property type="match status" value="1"/>
</dbReference>
<evidence type="ECO:0000313" key="4">
    <source>
        <dbReference type="EMBL" id="CAB4647868.1"/>
    </source>
</evidence>
<dbReference type="AlphaFoldDB" id="A0A6J6KFI3"/>
<keyword evidence="2" id="KW-0479">Metal-binding</keyword>
<dbReference type="GO" id="GO:0003824">
    <property type="term" value="F:catalytic activity"/>
    <property type="evidence" value="ECO:0007669"/>
    <property type="project" value="InterPro"/>
</dbReference>
<gene>
    <name evidence="4" type="ORF">UFOPK2243_00282</name>
</gene>
<protein>
    <submittedName>
        <fullName evidence="4">Unannotated protein</fullName>
    </submittedName>
</protein>
<sequence>MRRIYKSDNTLLVELSGEYFSIKHSLTDLLSMDIKEARSIIEAANTPVKAPTHVAAPIDSHHEVWACGVTYLRSKVGRMEESDVPDLYSRVYDADRPEIFYKAVGWRVIPNGEPVGIRRDSGWDVPEAEVVLVVNSHKEIFGYTIGNDMSSRSIEGENTLYLPQAKSYEKACTIGSFIVPSWEIAEAVFPYTLSVERKGTEVFTGSSSSAQMKRGFEELVDWLFRTLSMPTGAMLFTGTGIVPDAEFTLHEGDVVKINGGVLGELNNPVMLVSRRDERLI</sequence>
<organism evidence="4">
    <name type="scientific">freshwater metagenome</name>
    <dbReference type="NCBI Taxonomy" id="449393"/>
    <lineage>
        <taxon>unclassified sequences</taxon>
        <taxon>metagenomes</taxon>
        <taxon>ecological metagenomes</taxon>
    </lineage>
</organism>
<accession>A0A6J6KFI3</accession>
<dbReference type="GO" id="GO:0046872">
    <property type="term" value="F:metal ion binding"/>
    <property type="evidence" value="ECO:0007669"/>
    <property type="project" value="UniProtKB-KW"/>
</dbReference>
<comment type="similarity">
    <text evidence="1">Belongs to the FAH family.</text>
</comment>
<dbReference type="SUPFAM" id="SSF56529">
    <property type="entry name" value="FAH"/>
    <property type="match status" value="1"/>
</dbReference>